<proteinExistence type="predicted"/>
<evidence type="ECO:0008006" key="3">
    <source>
        <dbReference type="Google" id="ProtNLM"/>
    </source>
</evidence>
<dbReference type="Proteomes" id="UP000251995">
    <property type="component" value="Chromosome"/>
</dbReference>
<gene>
    <name evidence="1" type="ORF">JS278_00433</name>
</gene>
<dbReference type="InterPro" id="IPR012338">
    <property type="entry name" value="Beta-lactam/transpept-like"/>
</dbReference>
<dbReference type="RefSeq" id="WP_114043753.1">
    <property type="nucleotide sequence ID" value="NZ_CP025198.1"/>
</dbReference>
<evidence type="ECO:0000313" key="2">
    <source>
        <dbReference type="Proteomes" id="UP000251995"/>
    </source>
</evidence>
<protein>
    <recommendedName>
        <fullName evidence="3">Beta-lactamase-related domain-containing protein</fullName>
    </recommendedName>
</protein>
<dbReference type="AlphaFoldDB" id="A0A344UQS8"/>
<sequence>MSPRDDASGYGLGLFIEHDSRFGPIAQHSGGLPGFSANMRWHLDSGLGVVAYATSEGRPIASHAADLLDAELQGVPPGRDLVVRHHLPVLP</sequence>
<name>A0A344UQS8_9ACTN</name>
<dbReference type="OrthoDB" id="3863176at2"/>
<dbReference type="KEGG" id="acij:JS278_00433"/>
<organism evidence="1 2">
    <name type="scientific">Acidipropionibacterium virtanenii</name>
    <dbReference type="NCBI Taxonomy" id="2057246"/>
    <lineage>
        <taxon>Bacteria</taxon>
        <taxon>Bacillati</taxon>
        <taxon>Actinomycetota</taxon>
        <taxon>Actinomycetes</taxon>
        <taxon>Propionibacteriales</taxon>
        <taxon>Propionibacteriaceae</taxon>
        <taxon>Acidipropionibacterium</taxon>
    </lineage>
</organism>
<reference evidence="1 2" key="1">
    <citation type="submission" date="2017-12" db="EMBL/GenBank/DDBJ databases">
        <title>The whole genome sequence of the Acidipropionibacterium virtanenii sp. nov. type strain JS278.</title>
        <authorList>
            <person name="Laine P."/>
            <person name="Deptula P."/>
            <person name="Varmanen P."/>
            <person name="Auvinen P."/>
        </authorList>
    </citation>
    <scope>NUCLEOTIDE SEQUENCE [LARGE SCALE GENOMIC DNA]</scope>
    <source>
        <strain evidence="1 2">JS278</strain>
    </source>
</reference>
<accession>A0A344UQS8</accession>
<keyword evidence="2" id="KW-1185">Reference proteome</keyword>
<dbReference type="EMBL" id="CP025198">
    <property type="protein sequence ID" value="AXE37626.1"/>
    <property type="molecule type" value="Genomic_DNA"/>
</dbReference>
<dbReference type="SUPFAM" id="SSF56601">
    <property type="entry name" value="beta-lactamase/transpeptidase-like"/>
    <property type="match status" value="1"/>
</dbReference>
<evidence type="ECO:0000313" key="1">
    <source>
        <dbReference type="EMBL" id="AXE37626.1"/>
    </source>
</evidence>
<dbReference type="Gene3D" id="3.40.710.10">
    <property type="entry name" value="DD-peptidase/beta-lactamase superfamily"/>
    <property type="match status" value="1"/>
</dbReference>